<comment type="catalytic activity">
    <reaction evidence="16 18 20">
        <text>L-threonyl-[protein] + FAD = FMN-L-threonyl-[protein] + AMP + H(+)</text>
        <dbReference type="Rhea" id="RHEA:36847"/>
        <dbReference type="Rhea" id="RHEA-COMP:11060"/>
        <dbReference type="Rhea" id="RHEA-COMP:11061"/>
        <dbReference type="ChEBI" id="CHEBI:15378"/>
        <dbReference type="ChEBI" id="CHEBI:30013"/>
        <dbReference type="ChEBI" id="CHEBI:57692"/>
        <dbReference type="ChEBI" id="CHEBI:74257"/>
        <dbReference type="ChEBI" id="CHEBI:456215"/>
        <dbReference type="EC" id="2.7.1.180"/>
    </reaction>
</comment>
<evidence type="ECO:0000256" key="15">
    <source>
        <dbReference type="ARBA" id="ARBA00031306"/>
    </source>
</evidence>
<evidence type="ECO:0000256" key="11">
    <source>
        <dbReference type="ARBA" id="ARBA00022842"/>
    </source>
</evidence>
<comment type="function">
    <text evidence="20">Flavin transferase that catalyzes the transfer of the FMN moiety of FAD and its covalent binding to the hydroxyl group of a threonine residue in a target flavoprotein.</text>
</comment>
<accession>A0A1A7NTA2</accession>
<dbReference type="GO" id="GO:0016740">
    <property type="term" value="F:transferase activity"/>
    <property type="evidence" value="ECO:0007669"/>
    <property type="project" value="UniProtKB-UniRule"/>
</dbReference>
<dbReference type="PROSITE" id="PS51257">
    <property type="entry name" value="PROKAR_LIPOPROTEIN"/>
    <property type="match status" value="1"/>
</dbReference>
<dbReference type="FunFam" id="3.10.520.10:FF:000001">
    <property type="entry name" value="FAD:protein FMN transferase"/>
    <property type="match status" value="1"/>
</dbReference>
<evidence type="ECO:0000256" key="1">
    <source>
        <dbReference type="ARBA" id="ARBA00008282"/>
    </source>
</evidence>
<feature type="binding site" evidence="19">
    <location>
        <position position="181"/>
    </location>
    <ligand>
        <name>Mg(2+)</name>
        <dbReference type="ChEBI" id="CHEBI:18420"/>
    </ligand>
</feature>
<dbReference type="EC" id="2.7.1.180" evidence="2 18"/>
<comment type="subcellular location">
    <subcellularLocation>
        <location evidence="17 20">Cell inner membrane</location>
        <topology evidence="17 20">Lipid-anchor</topology>
        <orientation evidence="17 20">Periplasmic side</orientation>
    </subcellularLocation>
</comment>
<keyword evidence="7 18" id="KW-0808">Transferase</keyword>
<evidence type="ECO:0000256" key="19">
    <source>
        <dbReference type="PIRSR" id="PIRSR006268-2"/>
    </source>
</evidence>
<evidence type="ECO:0000313" key="21">
    <source>
        <dbReference type="EMBL" id="OBW92830.1"/>
    </source>
</evidence>
<dbReference type="PANTHER" id="PTHR30040">
    <property type="entry name" value="THIAMINE BIOSYNTHESIS LIPOPROTEIN APBE"/>
    <property type="match status" value="1"/>
</dbReference>
<dbReference type="RefSeq" id="WP_065239065.1">
    <property type="nucleotide sequence ID" value="NZ_JTJM01000015.1"/>
</dbReference>
<evidence type="ECO:0000256" key="2">
    <source>
        <dbReference type="ARBA" id="ARBA00011955"/>
    </source>
</evidence>
<organism evidence="21 22">
    <name type="scientific">Gallibacterium genomosp. 3</name>
    <dbReference type="NCBI Taxonomy" id="505345"/>
    <lineage>
        <taxon>Bacteria</taxon>
        <taxon>Pseudomonadati</taxon>
        <taxon>Pseudomonadota</taxon>
        <taxon>Gammaproteobacteria</taxon>
        <taxon>Pasteurellales</taxon>
        <taxon>Pasteurellaceae</taxon>
        <taxon>Gallibacterium</taxon>
    </lineage>
</organism>
<dbReference type="GO" id="GO:0046872">
    <property type="term" value="F:metal ion binding"/>
    <property type="evidence" value="ECO:0007669"/>
    <property type="project" value="UniProtKB-UniRule"/>
</dbReference>
<dbReference type="OrthoDB" id="9778595at2"/>
<evidence type="ECO:0000256" key="16">
    <source>
        <dbReference type="ARBA" id="ARBA00048540"/>
    </source>
</evidence>
<evidence type="ECO:0000256" key="14">
    <source>
        <dbReference type="ARBA" id="ARBA00023288"/>
    </source>
</evidence>
<keyword evidence="4" id="KW-1003">Cell membrane</keyword>
<dbReference type="EMBL" id="JTJM01000015">
    <property type="protein sequence ID" value="OBW92830.1"/>
    <property type="molecule type" value="Genomic_DNA"/>
</dbReference>
<evidence type="ECO:0000256" key="10">
    <source>
        <dbReference type="ARBA" id="ARBA00022827"/>
    </source>
</evidence>
<comment type="cofactor">
    <cofactor evidence="19">
        <name>Mg(2+)</name>
        <dbReference type="ChEBI" id="CHEBI:18420"/>
    </cofactor>
    <cofactor evidence="19">
        <name>Mn(2+)</name>
        <dbReference type="ChEBI" id="CHEBI:29035"/>
    </cofactor>
    <text evidence="19">Magnesium. Can also use manganese.</text>
</comment>
<proteinExistence type="inferred from homology"/>
<dbReference type="SUPFAM" id="SSF143631">
    <property type="entry name" value="ApbE-like"/>
    <property type="match status" value="1"/>
</dbReference>
<name>A0A1A7NTA2_9PAST</name>
<dbReference type="PATRIC" id="fig|505345.7.peg.833"/>
<feature type="binding site" evidence="19">
    <location>
        <position position="300"/>
    </location>
    <ligand>
        <name>Mg(2+)</name>
        <dbReference type="ChEBI" id="CHEBI:18420"/>
    </ligand>
</feature>
<keyword evidence="11 18" id="KW-0460">Magnesium</keyword>
<dbReference type="InterPro" id="IPR003374">
    <property type="entry name" value="ApbE-like_sf"/>
</dbReference>
<dbReference type="AlphaFoldDB" id="A0A1A7NTA2"/>
<evidence type="ECO:0000256" key="7">
    <source>
        <dbReference type="ARBA" id="ARBA00022679"/>
    </source>
</evidence>
<protein>
    <recommendedName>
        <fullName evidence="3 18">FAD:protein FMN transferase</fullName>
        <ecNumber evidence="2 18">2.7.1.180</ecNumber>
    </recommendedName>
    <alternativeName>
        <fullName evidence="15 18">Flavin transferase</fullName>
    </alternativeName>
</protein>
<keyword evidence="22" id="KW-1185">Reference proteome</keyword>
<evidence type="ECO:0000256" key="5">
    <source>
        <dbReference type="ARBA" id="ARBA00022519"/>
    </source>
</evidence>
<dbReference type="Pfam" id="PF02424">
    <property type="entry name" value="ApbE"/>
    <property type="match status" value="1"/>
</dbReference>
<dbReference type="PIRSF" id="PIRSF006268">
    <property type="entry name" value="ApbE"/>
    <property type="match status" value="1"/>
</dbReference>
<dbReference type="GO" id="GO:0005886">
    <property type="term" value="C:plasma membrane"/>
    <property type="evidence" value="ECO:0007669"/>
    <property type="project" value="UniProtKB-SubCell"/>
</dbReference>
<comment type="similarity">
    <text evidence="1 18 20">Belongs to the ApbE family.</text>
</comment>
<dbReference type="PANTHER" id="PTHR30040:SF2">
    <property type="entry name" value="FAD:PROTEIN FMN TRANSFERASE"/>
    <property type="match status" value="1"/>
</dbReference>
<sequence>MLLKKLTHWLVLVGLAFFLVACGKQAEIVTLSGKTMGTTYHIKYIDHGIDTSPEMAHQKIDDVLKEVNNQMSTYQKDSELSRFNQSKEINKPFSVSADFAEVVKAAIDLHQKTNGALDVTVGPLVNLWGFGPEKRADKEPSAEEIAARKVWTGIDKLAVTEADGKPALVKKIPELYVDLSSIAKGFGVDKVAGYLESIGITNYLVEIGGEIHTKGVNEKGQSWQIAIEKPEFDGSRSVEQIVGLSNLSMATSGDYRNYFEENGKRFSHEIDPTTGYPIQHNLASITVVDPSCMLADGYATGLFVLGAEKALAVAEKENLAIYMIIKTDKGFETKMSTAFAKLMDTKKEGSK</sequence>
<evidence type="ECO:0000256" key="18">
    <source>
        <dbReference type="PIRNR" id="PIRNR006268"/>
    </source>
</evidence>
<comment type="caution">
    <text evidence="21">The sequence shown here is derived from an EMBL/GenBank/DDBJ whole genome shotgun (WGS) entry which is preliminary data.</text>
</comment>
<evidence type="ECO:0000256" key="13">
    <source>
        <dbReference type="ARBA" id="ARBA00023139"/>
    </source>
</evidence>
<evidence type="ECO:0000256" key="8">
    <source>
        <dbReference type="ARBA" id="ARBA00022723"/>
    </source>
</evidence>
<evidence type="ECO:0000256" key="12">
    <source>
        <dbReference type="ARBA" id="ARBA00023136"/>
    </source>
</evidence>
<evidence type="ECO:0000256" key="20">
    <source>
        <dbReference type="RuleBase" id="RU363002"/>
    </source>
</evidence>
<keyword evidence="9" id="KW-0732">Signal</keyword>
<evidence type="ECO:0000256" key="4">
    <source>
        <dbReference type="ARBA" id="ARBA00022475"/>
    </source>
</evidence>
<reference evidence="21 22" key="1">
    <citation type="submission" date="2014-11" db="EMBL/GenBank/DDBJ databases">
        <title>Pan-genome of Gallibacterium spp.</title>
        <authorList>
            <person name="Kudirkiene E."/>
            <person name="Bojesen A.M."/>
        </authorList>
    </citation>
    <scope>NUCLEOTIDE SEQUENCE [LARGE SCALE GENOMIC DNA]</scope>
    <source>
        <strain evidence="21 22">F151</strain>
    </source>
</reference>
<evidence type="ECO:0000256" key="17">
    <source>
        <dbReference type="ARBA" id="ARBA00060485"/>
    </source>
</evidence>
<dbReference type="InterPro" id="IPR024932">
    <property type="entry name" value="ApbE"/>
</dbReference>
<evidence type="ECO:0000256" key="6">
    <source>
        <dbReference type="ARBA" id="ARBA00022630"/>
    </source>
</evidence>
<keyword evidence="12" id="KW-0472">Membrane</keyword>
<dbReference type="Proteomes" id="UP000243558">
    <property type="component" value="Unassembled WGS sequence"/>
</dbReference>
<feature type="binding site" evidence="19">
    <location>
        <position position="296"/>
    </location>
    <ligand>
        <name>Mg(2+)</name>
        <dbReference type="ChEBI" id="CHEBI:18420"/>
    </ligand>
</feature>
<evidence type="ECO:0000313" key="22">
    <source>
        <dbReference type="Proteomes" id="UP000243558"/>
    </source>
</evidence>
<keyword evidence="13" id="KW-0564">Palmitate</keyword>
<keyword evidence="10 18" id="KW-0274">FAD</keyword>
<evidence type="ECO:0000256" key="9">
    <source>
        <dbReference type="ARBA" id="ARBA00022729"/>
    </source>
</evidence>
<dbReference type="Gene3D" id="3.10.520.10">
    <property type="entry name" value="ApbE-like domains"/>
    <property type="match status" value="1"/>
</dbReference>
<keyword evidence="14 20" id="KW-0449">Lipoprotein</keyword>
<keyword evidence="8 18" id="KW-0479">Metal-binding</keyword>
<keyword evidence="5 20" id="KW-0997">Cell inner membrane</keyword>
<evidence type="ECO:0000256" key="3">
    <source>
        <dbReference type="ARBA" id="ARBA00016337"/>
    </source>
</evidence>
<keyword evidence="6 18" id="KW-0285">Flavoprotein</keyword>
<gene>
    <name evidence="21" type="ORF">QV01_04160</name>
</gene>